<feature type="compositionally biased region" description="Basic and acidic residues" evidence="1">
    <location>
        <begin position="20"/>
        <end position="61"/>
    </location>
</feature>
<evidence type="ECO:0000313" key="3">
    <source>
        <dbReference type="Proteomes" id="UP000007110"/>
    </source>
</evidence>
<reference evidence="2" key="2">
    <citation type="submission" date="2021-01" db="UniProtKB">
        <authorList>
            <consortium name="EnsemblMetazoa"/>
        </authorList>
    </citation>
    <scope>IDENTIFICATION</scope>
</reference>
<proteinExistence type="predicted"/>
<dbReference type="GeneID" id="756111"/>
<dbReference type="KEGG" id="spu:756111"/>
<keyword evidence="3" id="KW-1185">Reference proteome</keyword>
<dbReference type="InParanoid" id="A0A7M7LIM7"/>
<organism evidence="2 3">
    <name type="scientific">Strongylocentrotus purpuratus</name>
    <name type="common">Purple sea urchin</name>
    <dbReference type="NCBI Taxonomy" id="7668"/>
    <lineage>
        <taxon>Eukaryota</taxon>
        <taxon>Metazoa</taxon>
        <taxon>Echinodermata</taxon>
        <taxon>Eleutherozoa</taxon>
        <taxon>Echinozoa</taxon>
        <taxon>Echinoidea</taxon>
        <taxon>Euechinoidea</taxon>
        <taxon>Echinacea</taxon>
        <taxon>Camarodonta</taxon>
        <taxon>Echinidea</taxon>
        <taxon>Strongylocentrotidae</taxon>
        <taxon>Strongylocentrotus</taxon>
    </lineage>
</organism>
<dbReference type="OMA" id="WHEWRLR"/>
<protein>
    <submittedName>
        <fullName evidence="2">Uncharacterized protein</fullName>
    </submittedName>
</protein>
<name>A0A7M7LIM7_STRPU</name>
<evidence type="ECO:0000256" key="1">
    <source>
        <dbReference type="SAM" id="MobiDB-lite"/>
    </source>
</evidence>
<dbReference type="Proteomes" id="UP000007110">
    <property type="component" value="Unassembled WGS sequence"/>
</dbReference>
<sequence>MSAKSAYQRWHEWRLRVVSDSNQHESIKQRQREQKRKERAHFKEKASNTQLEAKRAADRERQRRRRARLRAAKEMEAATGTVPAVGACSKPRVVPQVNSNKAHSNSKSSRPPMKISVTGLISARRGNRFPDRSTPPKELHIWNNVNGHVNPPLGRMEAKVSDVLQKSPLVMDTKFLGDMFMPQNNNLPSFTPHPGPHAQKFPEQDQPLCLKKTVPRLTKVVDRDFKRTLISPSDHLKKANACSPNSWDAVDQSSRKRSRKQLLPLKYVALH</sequence>
<accession>A0A7M7LIM7</accession>
<dbReference type="AlphaFoldDB" id="A0A7M7LIM7"/>
<evidence type="ECO:0000313" key="2">
    <source>
        <dbReference type="EnsemblMetazoa" id="XP_001193524"/>
    </source>
</evidence>
<reference evidence="3" key="1">
    <citation type="submission" date="2015-02" db="EMBL/GenBank/DDBJ databases">
        <title>Genome sequencing for Strongylocentrotus purpuratus.</title>
        <authorList>
            <person name="Murali S."/>
            <person name="Liu Y."/>
            <person name="Vee V."/>
            <person name="English A."/>
            <person name="Wang M."/>
            <person name="Skinner E."/>
            <person name="Han Y."/>
            <person name="Muzny D.M."/>
            <person name="Worley K.C."/>
            <person name="Gibbs R.A."/>
        </authorList>
    </citation>
    <scope>NUCLEOTIDE SEQUENCE</scope>
</reference>
<feature type="region of interest" description="Disordered" evidence="1">
    <location>
        <begin position="20"/>
        <end position="69"/>
    </location>
</feature>
<dbReference type="EnsemblMetazoa" id="XM_001193524">
    <property type="protein sequence ID" value="XP_001193524"/>
    <property type="gene ID" value="LOC756111"/>
</dbReference>
<dbReference type="RefSeq" id="XP_001193524.3">
    <property type="nucleotide sequence ID" value="XM_001193524.4"/>
</dbReference>